<reference evidence="8" key="1">
    <citation type="submission" date="2015-10" db="EMBL/GenBank/DDBJ databases">
        <title>Niche specialization of a soil ammonia-oxidizing archaeon, Candidatus Nitrosocosmicus oleophilus.</title>
        <authorList>
            <person name="Jung M.-Y."/>
            <person name="Rhee S.-K."/>
        </authorList>
    </citation>
    <scope>NUCLEOTIDE SEQUENCE [LARGE SCALE GENOMIC DNA]</scope>
    <source>
        <strain evidence="8">MY3</strain>
    </source>
</reference>
<dbReference type="PANTHER" id="PTHR11727:SF7">
    <property type="entry name" value="DIMETHYLADENOSINE TRANSFERASE-RELATED"/>
    <property type="match status" value="1"/>
</dbReference>
<feature type="binding site" evidence="5">
    <location>
        <position position="82"/>
    </location>
    <ligand>
        <name>S-adenosyl-L-methionine</name>
        <dbReference type="ChEBI" id="CHEBI:59789"/>
    </ligand>
</feature>
<evidence type="ECO:0000256" key="5">
    <source>
        <dbReference type="PROSITE-ProRule" id="PRU01026"/>
    </source>
</evidence>
<dbReference type="InterPro" id="IPR020596">
    <property type="entry name" value="rRNA_Ade_Mease_Trfase_CS"/>
</dbReference>
<proteinExistence type="inferred from homology"/>
<dbReference type="Pfam" id="PF00398">
    <property type="entry name" value="RrnaAD"/>
    <property type="match status" value="1"/>
</dbReference>
<dbReference type="SUPFAM" id="SSF53335">
    <property type="entry name" value="S-adenosyl-L-methionine-dependent methyltransferases"/>
    <property type="match status" value="1"/>
</dbReference>
<feature type="binding site" evidence="5">
    <location>
        <position position="10"/>
    </location>
    <ligand>
        <name>S-adenosyl-L-methionine</name>
        <dbReference type="ChEBI" id="CHEBI:59789"/>
    </ligand>
</feature>
<dbReference type="GO" id="GO:0003723">
    <property type="term" value="F:RNA binding"/>
    <property type="evidence" value="ECO:0007669"/>
    <property type="project" value="UniProtKB-UniRule"/>
</dbReference>
<evidence type="ECO:0000256" key="2">
    <source>
        <dbReference type="ARBA" id="ARBA00022679"/>
    </source>
</evidence>
<feature type="binding site" evidence="5">
    <location>
        <position position="12"/>
    </location>
    <ligand>
        <name>S-adenosyl-L-methionine</name>
        <dbReference type="ChEBI" id="CHEBI:59789"/>
    </ligand>
</feature>
<dbReference type="AlphaFoldDB" id="A0A654LWU6"/>
<keyword evidence="4 5" id="KW-0694">RNA-binding</keyword>
<evidence type="ECO:0000256" key="1">
    <source>
        <dbReference type="ARBA" id="ARBA00022603"/>
    </source>
</evidence>
<feature type="binding site" evidence="5">
    <location>
        <position position="58"/>
    </location>
    <ligand>
        <name>S-adenosyl-L-methionine</name>
        <dbReference type="ChEBI" id="CHEBI:59789"/>
    </ligand>
</feature>
<dbReference type="InterPro" id="IPR029063">
    <property type="entry name" value="SAM-dependent_MTases_sf"/>
</dbReference>
<feature type="binding site" evidence="5">
    <location>
        <position position="37"/>
    </location>
    <ligand>
        <name>S-adenosyl-L-methionine</name>
        <dbReference type="ChEBI" id="CHEBI:59789"/>
    </ligand>
</feature>
<keyword evidence="1 5" id="KW-0489">Methyltransferase</keyword>
<name>A0A654LWU6_9ARCH</name>
<evidence type="ECO:0000313" key="8">
    <source>
        <dbReference type="Proteomes" id="UP000058925"/>
    </source>
</evidence>
<evidence type="ECO:0000256" key="3">
    <source>
        <dbReference type="ARBA" id="ARBA00022691"/>
    </source>
</evidence>
<dbReference type="InterPro" id="IPR020598">
    <property type="entry name" value="rRNA_Ade_methylase_Trfase_N"/>
</dbReference>
<gene>
    <name evidence="7" type="primary">rsmA</name>
    <name evidence="7" type="ORF">NMY3_01283</name>
</gene>
<keyword evidence="3 5" id="KW-0949">S-adenosyl-L-methionine</keyword>
<dbReference type="GO" id="GO:0052908">
    <property type="term" value="F:16S rRNA (adenine(1518)-N(6)/adenine(1519)-N(6))-dimethyltransferase activity"/>
    <property type="evidence" value="ECO:0007669"/>
    <property type="project" value="UniProtKB-EC"/>
</dbReference>
<dbReference type="RefSeq" id="WP_196817941.1">
    <property type="nucleotide sequence ID" value="NZ_CP012850.1"/>
</dbReference>
<protein>
    <submittedName>
        <fullName evidence="7">Ribosomal RNA small subunit methyltransferase A</fullName>
        <ecNumber evidence="7">2.1.1.182</ecNumber>
    </submittedName>
</protein>
<sequence length="257" mass="29811">MKKSTKLGQNFLIDHTITRKIIQESRINIDDVIYEVGTGKGILTTELCKISKFVHSFELDSALYSHCKKNLKHANLALNHLDGFNENLTIPFDIFFSSLPYYESRNAVTWLCQKNFKRGIILLQREFVEKLLSKPGEKNYRAISILSQYRFSINKLLDVPRTSFSPMPKVDSVLIEISPKTLPLTNKVIKDIHFLLSFRKKTTSFIVNYFRKNYAQDLNSFDHNGFGKNKLIKLSPEEIVRFSSYLNNTFNKQIMAN</sequence>
<dbReference type="InterPro" id="IPR001737">
    <property type="entry name" value="KsgA/Erm"/>
</dbReference>
<dbReference type="GeneID" id="60421357"/>
<evidence type="ECO:0000259" key="6">
    <source>
        <dbReference type="SMART" id="SM00650"/>
    </source>
</evidence>
<dbReference type="OrthoDB" id="9883at2157"/>
<dbReference type="PANTHER" id="PTHR11727">
    <property type="entry name" value="DIMETHYLADENOSINE TRANSFERASE"/>
    <property type="match status" value="1"/>
</dbReference>
<feature type="domain" description="Ribosomal RNA adenine methylase transferase N-terminal" evidence="6">
    <location>
        <begin position="17"/>
        <end position="181"/>
    </location>
</feature>
<keyword evidence="2 5" id="KW-0808">Transferase</keyword>
<evidence type="ECO:0000256" key="4">
    <source>
        <dbReference type="ARBA" id="ARBA00022884"/>
    </source>
</evidence>
<dbReference type="SMART" id="SM00650">
    <property type="entry name" value="rADc"/>
    <property type="match status" value="1"/>
</dbReference>
<comment type="similarity">
    <text evidence="5">Belongs to the class I-like SAM-binding methyltransferase superfamily. rRNA adenine N(6)-methyltransferase family.</text>
</comment>
<accession>A0A654LWU6</accession>
<dbReference type="EMBL" id="CP012850">
    <property type="protein sequence ID" value="ALI35487.1"/>
    <property type="molecule type" value="Genomic_DNA"/>
</dbReference>
<dbReference type="EC" id="2.1.1.182" evidence="7"/>
<evidence type="ECO:0000313" key="7">
    <source>
        <dbReference type="EMBL" id="ALI35487.1"/>
    </source>
</evidence>
<dbReference type="KEGG" id="taa:NMY3_01283"/>
<dbReference type="Proteomes" id="UP000058925">
    <property type="component" value="Chromosome"/>
</dbReference>
<dbReference type="PROSITE" id="PS51689">
    <property type="entry name" value="SAM_RNA_A_N6_MT"/>
    <property type="match status" value="1"/>
</dbReference>
<dbReference type="Gene3D" id="3.40.50.150">
    <property type="entry name" value="Vaccinia Virus protein VP39"/>
    <property type="match status" value="1"/>
</dbReference>
<feature type="binding site" evidence="5">
    <location>
        <position position="98"/>
    </location>
    <ligand>
        <name>S-adenosyl-L-methionine</name>
        <dbReference type="ChEBI" id="CHEBI:59789"/>
    </ligand>
</feature>
<dbReference type="PROSITE" id="PS01131">
    <property type="entry name" value="RRNA_A_DIMETH"/>
    <property type="match status" value="1"/>
</dbReference>
<organism evidence="7 8">
    <name type="scientific">Candidatus Nitrosocosmicus oleophilus</name>
    <dbReference type="NCBI Taxonomy" id="1353260"/>
    <lineage>
        <taxon>Archaea</taxon>
        <taxon>Nitrososphaerota</taxon>
        <taxon>Nitrososphaeria</taxon>
        <taxon>Nitrososphaerales</taxon>
        <taxon>Nitrososphaeraceae</taxon>
        <taxon>Candidatus Nitrosocosmicus</taxon>
    </lineage>
</organism>
<keyword evidence="8" id="KW-1185">Reference proteome</keyword>